<organism evidence="1 2">
    <name type="scientific">Imhoffiella purpurea</name>
    <dbReference type="NCBI Taxonomy" id="1249627"/>
    <lineage>
        <taxon>Bacteria</taxon>
        <taxon>Pseudomonadati</taxon>
        <taxon>Pseudomonadota</taxon>
        <taxon>Gammaproteobacteria</taxon>
        <taxon>Chromatiales</taxon>
        <taxon>Chromatiaceae</taxon>
        <taxon>Imhoffiella</taxon>
    </lineage>
</organism>
<proteinExistence type="predicted"/>
<accession>W9V5R9</accession>
<evidence type="ECO:0000313" key="2">
    <source>
        <dbReference type="Proteomes" id="UP000019460"/>
    </source>
</evidence>
<gene>
    <name evidence="1" type="ORF">D779_2074</name>
</gene>
<reference evidence="1 2" key="1">
    <citation type="submission" date="2012-11" db="EMBL/GenBank/DDBJ databases">
        <title>Genome assembly of Thiorhodococcus sp. AK35.</title>
        <authorList>
            <person name="Nupur N."/>
            <person name="Khatri I."/>
            <person name="Subramanian S."/>
            <person name="Pinnaka A."/>
        </authorList>
    </citation>
    <scope>NUCLEOTIDE SEQUENCE [LARGE SCALE GENOMIC DNA]</scope>
    <source>
        <strain evidence="1 2">AK35</strain>
    </source>
</reference>
<protein>
    <submittedName>
        <fullName evidence="1">Uncharacterized protein</fullName>
    </submittedName>
</protein>
<dbReference type="STRING" id="1249627.D779_2074"/>
<evidence type="ECO:0000313" key="1">
    <source>
        <dbReference type="EMBL" id="EXJ14868.1"/>
    </source>
</evidence>
<keyword evidence="2" id="KW-1185">Reference proteome</keyword>
<dbReference type="Proteomes" id="UP000019460">
    <property type="component" value="Unassembled WGS sequence"/>
</dbReference>
<name>W9V5R9_9GAMM</name>
<sequence length="117" mass="13286">MCSVLFTTPADDKGCICIACQPKDGLVHVDAAEWRDTLTRLRQLEAQMGGYSRRAREAERELEMVLDAMPRSEVYVPHEIAKTIQHALSRFTRPPSEKDIEAALKWLFSQAWSSPPK</sequence>
<dbReference type="AlphaFoldDB" id="W9V5R9"/>
<dbReference type="EMBL" id="AONC01000035">
    <property type="protein sequence ID" value="EXJ14868.1"/>
    <property type="molecule type" value="Genomic_DNA"/>
</dbReference>
<comment type="caution">
    <text evidence="1">The sequence shown here is derived from an EMBL/GenBank/DDBJ whole genome shotgun (WGS) entry which is preliminary data.</text>
</comment>